<dbReference type="AlphaFoldDB" id="A0A0S1SUW7"/>
<gene>
    <name evidence="1" type="ORF">PeribacterD1_0754</name>
</gene>
<accession>A0A0S1SUW7</accession>
<dbReference type="Proteomes" id="UP000069135">
    <property type="component" value="Chromosome"/>
</dbReference>
<dbReference type="EMBL" id="CP013065">
    <property type="protein sequence ID" value="ALM13425.1"/>
    <property type="molecule type" value="Genomic_DNA"/>
</dbReference>
<proteinExistence type="predicted"/>
<evidence type="ECO:0000313" key="1">
    <source>
        <dbReference type="EMBL" id="ALM13425.1"/>
    </source>
</evidence>
<accession>A0A0S1SSC0</accession>
<accession>A0A0S1SR10</accession>
<name>A0A0S1SUW7_9BACT</name>
<reference evidence="2" key="1">
    <citation type="submission" date="2015-10" db="EMBL/GenBank/DDBJ databases">
        <title>Analysis of five complete genome sequences for members of the class Peribacteria in the recently recognized Peregrinibacteria bacterial phylum.</title>
        <authorList>
            <person name="Anantharaman K."/>
            <person name="Brown C.T."/>
            <person name="Burstein D."/>
            <person name="Castelle C.J."/>
            <person name="Probst A.J."/>
            <person name="Thomas B.C."/>
            <person name="Williams K.H."/>
            <person name="Banfield J.F."/>
        </authorList>
    </citation>
    <scope>NUCLEOTIDE SEQUENCE [LARGE SCALE GENOMIC DNA]</scope>
</reference>
<reference evidence="1 2" key="2">
    <citation type="journal article" date="2016" name="PeerJ">
        <title>Analysis of five complete genome sequences for members of the class Peribacteria in the recently recognized Peregrinibacteria bacterial phylum.</title>
        <authorList>
            <person name="Anantharaman K."/>
            <person name="Brown C.T."/>
            <person name="Burstein D."/>
            <person name="Castelle C.J."/>
            <person name="Probst A.J."/>
            <person name="Thomas B.C."/>
            <person name="Williams K.H."/>
            <person name="Banfield J.F."/>
        </authorList>
    </citation>
    <scope>NUCLEOTIDE SEQUENCE [LARGE SCALE GENOMIC DNA]</scope>
    <source>
        <strain evidence="1">RIFOXYD1_FULL_PER-ii_59_16</strain>
    </source>
</reference>
<protein>
    <submittedName>
        <fullName evidence="1">Uncharacterized protein</fullName>
    </submittedName>
</protein>
<sequence length="36" mass="4235">MRSFWFRGRANFNALATMKAMKKPAKKNDRAAHLRL</sequence>
<organism evidence="1 2">
    <name type="scientific">Candidatus Peribacter riflensis</name>
    <dbReference type="NCBI Taxonomy" id="1735162"/>
    <lineage>
        <taxon>Bacteria</taxon>
        <taxon>Candidatus Peregrinibacteriota</taxon>
        <taxon>Candidatus Peribacteria</taxon>
        <taxon>Candidatus Peribacterales</taxon>
        <taxon>Candidatus Peribacteraceae</taxon>
        <taxon>Candidatus Peribacter</taxon>
    </lineage>
</organism>
<evidence type="ECO:0000313" key="2">
    <source>
        <dbReference type="Proteomes" id="UP000069135"/>
    </source>
</evidence>
<accession>A0A0S1SMU1</accession>